<dbReference type="Proteomes" id="UP000272462">
    <property type="component" value="Chromosome"/>
</dbReference>
<evidence type="ECO:0000313" key="1">
    <source>
        <dbReference type="EMBL" id="AYJ01006.1"/>
    </source>
</evidence>
<name>A0A660HMJ3_ZIZJU</name>
<dbReference type="KEGG" id="pzi:CWO85_00415"/>
<proteinExistence type="predicted"/>
<protein>
    <submittedName>
        <fullName evidence="1">Uncharacterized protein</fullName>
    </submittedName>
</protein>
<evidence type="ECO:0000313" key="2">
    <source>
        <dbReference type="Proteomes" id="UP000272462"/>
    </source>
</evidence>
<dbReference type="OrthoDB" id="386260at2"/>
<accession>A0A660HMJ3</accession>
<dbReference type="EMBL" id="CP025121">
    <property type="protein sequence ID" value="AYJ01006.1"/>
    <property type="molecule type" value="Genomic_DNA"/>
</dbReference>
<dbReference type="AlphaFoldDB" id="A0A660HMJ3"/>
<organism evidence="1 2">
    <name type="scientific">Ziziphus jujuba witches'-broom phytoplasma</name>
    <dbReference type="NCBI Taxonomy" id="135727"/>
    <lineage>
        <taxon>Bacteria</taxon>
        <taxon>Bacillati</taxon>
        <taxon>Mycoplasmatota</taxon>
        <taxon>Mollicutes</taxon>
        <taxon>Acholeplasmatales</taxon>
        <taxon>Acholeplasmataceae</taxon>
        <taxon>Candidatus Phytoplasma</taxon>
        <taxon>16SrV (Elm yellows group)</taxon>
    </lineage>
</organism>
<dbReference type="RefSeq" id="WP_121463738.1">
    <property type="nucleotide sequence ID" value="NZ_CP025121.1"/>
</dbReference>
<gene>
    <name evidence="1" type="ORF">CWO85_00415</name>
</gene>
<reference evidence="1 2" key="1">
    <citation type="journal article" date="2018" name="BMC Genomics">
        <title>Comparative genome analysis of jujube witches'-broom Phytoplasma, an obligate pathogen that causes jujube witches'-broom disease.</title>
        <authorList>
            <person name="Wang J."/>
            <person name="Song L."/>
            <person name="Jiao Q."/>
            <person name="Yang S."/>
            <person name="Gao R."/>
            <person name="Lu X."/>
            <person name="Zhou G."/>
        </authorList>
    </citation>
    <scope>NUCLEOTIDE SEQUENCE [LARGE SCALE GENOMIC DNA]</scope>
    <source>
        <strain evidence="1">Jwb-nky</strain>
    </source>
</reference>
<keyword evidence="2" id="KW-1185">Reference proteome</keyword>
<sequence>MKKIAKKVFGKSIKNLNVDNFVITGVSGVASENLTNLVGDILEQNPDALEVDSKIISIIEDFMMGCIDFVDDIPIVNNLAKAGLEGFKTFGKETIYPVNILNEVDKNVFNKDKL</sequence>